<feature type="transmembrane region" description="Helical" evidence="7">
    <location>
        <begin position="169"/>
        <end position="191"/>
    </location>
</feature>
<feature type="domain" description="Concentrative nucleoside transporter N-terminal" evidence="8">
    <location>
        <begin position="7"/>
        <end position="80"/>
    </location>
</feature>
<dbReference type="GO" id="GO:0015293">
    <property type="term" value="F:symporter activity"/>
    <property type="evidence" value="ECO:0007669"/>
    <property type="project" value="TreeGrafter"/>
</dbReference>
<dbReference type="RefSeq" id="WP_068000628.1">
    <property type="nucleotide sequence ID" value="NZ_FOFM01000003.1"/>
</dbReference>
<feature type="transmembrane region" description="Helical" evidence="7">
    <location>
        <begin position="30"/>
        <end position="50"/>
    </location>
</feature>
<evidence type="ECO:0000256" key="6">
    <source>
        <dbReference type="ARBA" id="ARBA00023136"/>
    </source>
</evidence>
<keyword evidence="6 7" id="KW-0472">Membrane</keyword>
<feature type="domain" description="Nucleoside transporter/FeoB GTPase Gate" evidence="10">
    <location>
        <begin position="95"/>
        <end position="191"/>
    </location>
</feature>
<feature type="transmembrane region" description="Helical" evidence="7">
    <location>
        <begin position="89"/>
        <end position="112"/>
    </location>
</feature>
<accession>A0A161VCZ6</accession>
<evidence type="ECO:0000256" key="2">
    <source>
        <dbReference type="ARBA" id="ARBA00009033"/>
    </source>
</evidence>
<dbReference type="InterPro" id="IPR002668">
    <property type="entry name" value="CNT_N_dom"/>
</dbReference>
<reference evidence="11 12" key="1">
    <citation type="journal article" date="2016" name="Front. Microbiol.">
        <title>Comparative Genomic Analysis Reveals a Diverse Repertoire of Genes Involved in Prokaryote-Eukaryote Interactions within the Pseudovibrio Genus.</title>
        <authorList>
            <person name="Romano S."/>
            <person name="Fernandez-Guerra A."/>
            <person name="Reen F.J."/>
            <person name="Glockner F.O."/>
            <person name="Crowley S.P."/>
            <person name="O'Sullivan O."/>
            <person name="Cotter P.D."/>
            <person name="Adams C."/>
            <person name="Dobson A.D."/>
            <person name="O'Gara F."/>
        </authorList>
    </citation>
    <scope>NUCLEOTIDE SEQUENCE [LARGE SCALE GENOMIC DNA]</scope>
    <source>
        <strain evidence="11 12">Ad2</strain>
    </source>
</reference>
<dbReference type="Pfam" id="PF07670">
    <property type="entry name" value="Gate"/>
    <property type="match status" value="1"/>
</dbReference>
<feature type="transmembrane region" description="Helical" evidence="7">
    <location>
        <begin position="255"/>
        <end position="273"/>
    </location>
</feature>
<gene>
    <name evidence="11" type="primary">nupX</name>
    <name evidence="11" type="ORF">PsAD2_00140</name>
</gene>
<sequence>MFATGFLGIATLIVIALLVSTNRKAIKLRTVGGALALQIGIGAFVLYVPAGRAMLHGMSKGIAGVIDSGRSGVNFLFGNLTNGNLSDTVGFVFAFNVLCLVIFFSALIAVLYHLGIMQIVIRFIGGGMAKLLGISQAESMSAVSNVFVGQTEAPLVVKPYMPKMSDSEFFAIMCGGMASVAGTVLGGYALMGVKIEYLLAASFMAAPGGLLFAKLILPETKDVNYKVDKAVSFSEDKPENVLAAAGQGAMNGLQLAGAIGANLVAMIGLIALVNMMLGGLGDIAGFELSLEMILGWVFAPIAYLLGVPMADIGVAGSLIGKKLVVNEFVAYLDLKNYLVDSAAMEMGLPVIQEKTKAIVSFALCGFANISSMGILIGGLSVLAPSRTNFIAKYGPRTLLAATCSNLMSAAIAGIFISLAM</sequence>
<dbReference type="GO" id="GO:0005337">
    <property type="term" value="F:nucleoside transmembrane transporter activity"/>
    <property type="evidence" value="ECO:0007669"/>
    <property type="project" value="InterPro"/>
</dbReference>
<protein>
    <recommendedName>
        <fullName evidence="7">Nucleoside permease</fullName>
    </recommendedName>
</protein>
<name>A0A161VCZ6_9HYPH</name>
<feature type="transmembrane region" description="Helical" evidence="7">
    <location>
        <begin position="197"/>
        <end position="217"/>
    </location>
</feature>
<evidence type="ECO:0000256" key="5">
    <source>
        <dbReference type="ARBA" id="ARBA00022989"/>
    </source>
</evidence>
<dbReference type="InterPro" id="IPR018270">
    <property type="entry name" value="C_nuclsd_transpt_met_bac"/>
</dbReference>
<dbReference type="AlphaFoldDB" id="A0A161VCZ6"/>
<dbReference type="Pfam" id="PF07662">
    <property type="entry name" value="Nucleos_tra2_C"/>
    <property type="match status" value="1"/>
</dbReference>
<evidence type="ECO:0000256" key="1">
    <source>
        <dbReference type="ARBA" id="ARBA00004651"/>
    </source>
</evidence>
<dbReference type="PATRIC" id="fig|989403.3.peg.149"/>
<comment type="subcellular location">
    <subcellularLocation>
        <location evidence="1">Cell membrane</location>
        <topology evidence="1">Multi-pass membrane protein</topology>
    </subcellularLocation>
</comment>
<dbReference type="PANTHER" id="PTHR10590">
    <property type="entry name" value="SODIUM/NUCLEOSIDE COTRANSPORTER"/>
    <property type="match status" value="1"/>
</dbReference>
<comment type="similarity">
    <text evidence="2 7">Belongs to the concentrative nucleoside transporter (CNT) (TC 2.A.41) family.</text>
</comment>
<evidence type="ECO:0000259" key="10">
    <source>
        <dbReference type="Pfam" id="PF07670"/>
    </source>
</evidence>
<dbReference type="InterPro" id="IPR011657">
    <property type="entry name" value="CNT_C_dom"/>
</dbReference>
<keyword evidence="5 7" id="KW-1133">Transmembrane helix</keyword>
<evidence type="ECO:0000259" key="9">
    <source>
        <dbReference type="Pfam" id="PF07662"/>
    </source>
</evidence>
<evidence type="ECO:0000256" key="4">
    <source>
        <dbReference type="ARBA" id="ARBA00022692"/>
    </source>
</evidence>
<keyword evidence="4 7" id="KW-0812">Transmembrane</keyword>
<keyword evidence="3" id="KW-1003">Cell membrane</keyword>
<keyword evidence="12" id="KW-1185">Reference proteome</keyword>
<dbReference type="Pfam" id="PF01773">
    <property type="entry name" value="Nucleos_tra2_N"/>
    <property type="match status" value="1"/>
</dbReference>
<evidence type="ECO:0000313" key="11">
    <source>
        <dbReference type="EMBL" id="KZL22114.1"/>
    </source>
</evidence>
<dbReference type="Proteomes" id="UP000076577">
    <property type="component" value="Unassembled WGS sequence"/>
</dbReference>
<feature type="transmembrane region" description="Helical" evidence="7">
    <location>
        <begin position="293"/>
        <end position="314"/>
    </location>
</feature>
<dbReference type="InterPro" id="IPR011642">
    <property type="entry name" value="Gate_dom"/>
</dbReference>
<evidence type="ECO:0000259" key="8">
    <source>
        <dbReference type="Pfam" id="PF01773"/>
    </source>
</evidence>
<dbReference type="OrthoDB" id="9766455at2"/>
<dbReference type="STRING" id="989403.SAMN05421798_10359"/>
<feature type="transmembrane region" description="Helical" evidence="7">
    <location>
        <begin position="398"/>
        <end position="419"/>
    </location>
</feature>
<evidence type="ECO:0000313" key="12">
    <source>
        <dbReference type="Proteomes" id="UP000076577"/>
    </source>
</evidence>
<dbReference type="GO" id="GO:0005886">
    <property type="term" value="C:plasma membrane"/>
    <property type="evidence" value="ECO:0007669"/>
    <property type="project" value="UniProtKB-SubCell"/>
</dbReference>
<comment type="caution">
    <text evidence="11">The sequence shown here is derived from an EMBL/GenBank/DDBJ whole genome shotgun (WGS) entry which is preliminary data.</text>
</comment>
<feature type="transmembrane region" description="Helical" evidence="7">
    <location>
        <begin position="6"/>
        <end position="23"/>
    </location>
</feature>
<proteinExistence type="inferred from homology"/>
<dbReference type="NCBIfam" id="TIGR00804">
    <property type="entry name" value="nupC"/>
    <property type="match status" value="1"/>
</dbReference>
<evidence type="ECO:0000256" key="7">
    <source>
        <dbReference type="RuleBase" id="RU362018"/>
    </source>
</evidence>
<keyword evidence="7" id="KW-0813">Transport</keyword>
<feature type="domain" description="Concentrative nucleoside transporter C-terminal" evidence="9">
    <location>
        <begin position="197"/>
        <end position="413"/>
    </location>
</feature>
<feature type="transmembrane region" description="Helical" evidence="7">
    <location>
        <begin position="357"/>
        <end position="378"/>
    </location>
</feature>
<evidence type="ECO:0000256" key="3">
    <source>
        <dbReference type="ARBA" id="ARBA00022475"/>
    </source>
</evidence>
<organism evidence="11 12">
    <name type="scientific">Pseudovibrio axinellae</name>
    <dbReference type="NCBI Taxonomy" id="989403"/>
    <lineage>
        <taxon>Bacteria</taxon>
        <taxon>Pseudomonadati</taxon>
        <taxon>Pseudomonadota</taxon>
        <taxon>Alphaproteobacteria</taxon>
        <taxon>Hyphomicrobiales</taxon>
        <taxon>Stappiaceae</taxon>
        <taxon>Pseudovibrio</taxon>
    </lineage>
</organism>
<dbReference type="EMBL" id="LMCB01000001">
    <property type="protein sequence ID" value="KZL22114.1"/>
    <property type="molecule type" value="Genomic_DNA"/>
</dbReference>
<dbReference type="InterPro" id="IPR008276">
    <property type="entry name" value="C_nuclsd_transpt"/>
</dbReference>
<dbReference type="PANTHER" id="PTHR10590:SF4">
    <property type="entry name" value="SOLUTE CARRIER FAMILY 28 MEMBER 3"/>
    <property type="match status" value="1"/>
</dbReference>